<dbReference type="PANTHER" id="PTHR11679">
    <property type="entry name" value="VESICLE PROTEIN SORTING-ASSOCIATED"/>
    <property type="match status" value="1"/>
</dbReference>
<evidence type="ECO:0000313" key="3">
    <source>
        <dbReference type="Proteomes" id="UP000013827"/>
    </source>
</evidence>
<dbReference type="InterPro" id="IPR001619">
    <property type="entry name" value="Sec1-like"/>
</dbReference>
<dbReference type="Proteomes" id="UP000013827">
    <property type="component" value="Unassembled WGS sequence"/>
</dbReference>
<dbReference type="eggNOG" id="KOG1301">
    <property type="taxonomic scope" value="Eukaryota"/>
</dbReference>
<dbReference type="Gene3D" id="3.40.50.1910">
    <property type="match status" value="1"/>
</dbReference>
<dbReference type="InterPro" id="IPR043127">
    <property type="entry name" value="Sec-1-like_dom3a"/>
</dbReference>
<proteinExistence type="inferred from homology"/>
<dbReference type="Gene3D" id="3.90.830.10">
    <property type="entry name" value="Syntaxin Binding Protein 1, Chain A, domain 2"/>
    <property type="match status" value="1"/>
</dbReference>
<evidence type="ECO:0000256" key="1">
    <source>
        <dbReference type="ARBA" id="ARBA00009884"/>
    </source>
</evidence>
<keyword evidence="3" id="KW-1185">Reference proteome</keyword>
<reference evidence="2" key="2">
    <citation type="submission" date="2024-10" db="UniProtKB">
        <authorList>
            <consortium name="EnsemblProtists"/>
        </authorList>
    </citation>
    <scope>IDENTIFICATION</scope>
</reference>
<comment type="similarity">
    <text evidence="1">Belongs to the STXBP/unc-18/SEC1 family.</text>
</comment>
<dbReference type="Gene3D" id="3.40.50.2060">
    <property type="match status" value="1"/>
</dbReference>
<dbReference type="Gene3D" id="1.25.40.60">
    <property type="match status" value="1"/>
</dbReference>
<reference evidence="3" key="1">
    <citation type="journal article" date="2013" name="Nature">
        <title>Pan genome of the phytoplankton Emiliania underpins its global distribution.</title>
        <authorList>
            <person name="Read B.A."/>
            <person name="Kegel J."/>
            <person name="Klute M.J."/>
            <person name="Kuo A."/>
            <person name="Lefebvre S.C."/>
            <person name="Maumus F."/>
            <person name="Mayer C."/>
            <person name="Miller J."/>
            <person name="Monier A."/>
            <person name="Salamov A."/>
            <person name="Young J."/>
            <person name="Aguilar M."/>
            <person name="Claverie J.M."/>
            <person name="Frickenhaus S."/>
            <person name="Gonzalez K."/>
            <person name="Herman E.K."/>
            <person name="Lin Y.C."/>
            <person name="Napier J."/>
            <person name="Ogata H."/>
            <person name="Sarno A.F."/>
            <person name="Shmutz J."/>
            <person name="Schroeder D."/>
            <person name="de Vargas C."/>
            <person name="Verret F."/>
            <person name="von Dassow P."/>
            <person name="Valentin K."/>
            <person name="Van de Peer Y."/>
            <person name="Wheeler G."/>
            <person name="Dacks J.B."/>
            <person name="Delwiche C.F."/>
            <person name="Dyhrman S.T."/>
            <person name="Glockner G."/>
            <person name="John U."/>
            <person name="Richards T."/>
            <person name="Worden A.Z."/>
            <person name="Zhang X."/>
            <person name="Grigoriev I.V."/>
            <person name="Allen A.E."/>
            <person name="Bidle K."/>
            <person name="Borodovsky M."/>
            <person name="Bowler C."/>
            <person name="Brownlee C."/>
            <person name="Cock J.M."/>
            <person name="Elias M."/>
            <person name="Gladyshev V.N."/>
            <person name="Groth M."/>
            <person name="Guda C."/>
            <person name="Hadaegh A."/>
            <person name="Iglesias-Rodriguez M.D."/>
            <person name="Jenkins J."/>
            <person name="Jones B.M."/>
            <person name="Lawson T."/>
            <person name="Leese F."/>
            <person name="Lindquist E."/>
            <person name="Lobanov A."/>
            <person name="Lomsadze A."/>
            <person name="Malik S.B."/>
            <person name="Marsh M.E."/>
            <person name="Mackinder L."/>
            <person name="Mock T."/>
            <person name="Mueller-Roeber B."/>
            <person name="Pagarete A."/>
            <person name="Parker M."/>
            <person name="Probert I."/>
            <person name="Quesneville H."/>
            <person name="Raines C."/>
            <person name="Rensing S.A."/>
            <person name="Riano-Pachon D.M."/>
            <person name="Richier S."/>
            <person name="Rokitta S."/>
            <person name="Shiraiwa Y."/>
            <person name="Soanes D.M."/>
            <person name="van der Giezen M."/>
            <person name="Wahlund T.M."/>
            <person name="Williams B."/>
            <person name="Wilson W."/>
            <person name="Wolfe G."/>
            <person name="Wurch L.L."/>
        </authorList>
    </citation>
    <scope>NUCLEOTIDE SEQUENCE</scope>
</reference>
<dbReference type="RefSeq" id="XP_005757013.1">
    <property type="nucleotide sequence ID" value="XM_005756956.1"/>
</dbReference>
<dbReference type="EnsemblProtists" id="EOD04584">
    <property type="protein sequence ID" value="EOD04584"/>
    <property type="gene ID" value="EMIHUDRAFT_558356"/>
</dbReference>
<dbReference type="GO" id="GO:0016192">
    <property type="term" value="P:vesicle-mediated transport"/>
    <property type="evidence" value="ECO:0007669"/>
    <property type="project" value="InterPro"/>
</dbReference>
<dbReference type="AlphaFoldDB" id="A0A0D3HZZ9"/>
<dbReference type="SUPFAM" id="SSF56815">
    <property type="entry name" value="Sec1/munc18-like (SM) proteins"/>
    <property type="match status" value="1"/>
</dbReference>
<name>A0A0D3HZZ9_EMIH1</name>
<dbReference type="PaxDb" id="2903-EOD04584"/>
<dbReference type="Pfam" id="PF00995">
    <property type="entry name" value="Sec1"/>
    <property type="match status" value="1"/>
</dbReference>
<dbReference type="GeneID" id="17250644"/>
<dbReference type="InterPro" id="IPR036045">
    <property type="entry name" value="Sec1-like_sf"/>
</dbReference>
<dbReference type="InterPro" id="IPR043154">
    <property type="entry name" value="Sec-1-like_dom1"/>
</dbReference>
<dbReference type="STRING" id="2903.R1D779"/>
<dbReference type="HOGENOM" id="CLU_016216_3_1_1"/>
<organism evidence="2 3">
    <name type="scientific">Emiliania huxleyi (strain CCMP1516)</name>
    <dbReference type="NCBI Taxonomy" id="280463"/>
    <lineage>
        <taxon>Eukaryota</taxon>
        <taxon>Haptista</taxon>
        <taxon>Haptophyta</taxon>
        <taxon>Prymnesiophyceae</taxon>
        <taxon>Isochrysidales</taxon>
        <taxon>Noelaerhabdaceae</taxon>
        <taxon>Emiliania</taxon>
    </lineage>
</organism>
<evidence type="ECO:0000313" key="2">
    <source>
        <dbReference type="EnsemblProtists" id="EOD04584"/>
    </source>
</evidence>
<dbReference type="InterPro" id="IPR027482">
    <property type="entry name" value="Sec1-like_dom2"/>
</dbReference>
<dbReference type="KEGG" id="ehx:EMIHUDRAFT_558356"/>
<protein>
    <submittedName>
        <fullName evidence="2">Uncharacterized protein</fullName>
    </submittedName>
</protein>
<accession>A0A0D3HZZ9</accession>
<sequence length="644" mass="68618">MAPPLSAAADNPWALRSRQLSAISRMINLDREEADASGVGWHDPWKVLVYDSFCRDVISPLLKVGDLRKRGVTLHLLLDAEREQIADVPAVYFLRPTAANARRVAADVAGGLYESFHLNFTPSIPRPLLEALAAETLEAEVVSHVSRVVDQYLSFVSLEEDLFSLQLPRAYPALLSPKSTDSEVEAAVDEVASGLFSVLVTLGAVPVLRFSRRGPAQAVAEKLGARLHAQLRSHTSLFSGAAAASLQRPLLLLVDRSEDVGAMLQHGWSYSSLAHDLLGLRLNRVSLSEAVDGGGSRARSYDLHESDAFWTEHMGSAFHVVASDVDERLQQYRKAMDEISAGGAAPLEAEALGNATKALQSTIAQLPELQEKKRLLDMHTSLATEMLGQIKARSLDSFYALEETLLEGRALSADDRQTLSQLLDPTGGGAEAQGGTAEDRLRLLLLVALRRSLQPGTFPPGEAEQFESRLAAAGADLRPLQGLRRLLSLAEAAAPPTATPPPPPAANTFGGLMSLARRVGDTGVSALAAGLKTMLPSKRETPVTRAVGALMDNKGAAEEGAYGYIDPKIGDTDGAGAATGRGRGPYGAAIVFVVGPGNHLEHMTLRERSKQPSSAGPARRVVYGCTELLNAEAFLSLLSPLAAA</sequence>